<dbReference type="InterPro" id="IPR001509">
    <property type="entry name" value="Epimerase_deHydtase"/>
</dbReference>
<comment type="similarity">
    <text evidence="1">Belongs to the NAD(P)-dependent epimerase/dehydratase family.</text>
</comment>
<name>A0A077M3E7_9MICO</name>
<dbReference type="EMBL" id="CAJC01000025">
    <property type="protein sequence ID" value="CCI51741.1"/>
    <property type="molecule type" value="Genomic_DNA"/>
</dbReference>
<dbReference type="InterPro" id="IPR036291">
    <property type="entry name" value="NAD(P)-bd_dom_sf"/>
</dbReference>
<dbReference type="SUPFAM" id="SSF51735">
    <property type="entry name" value="NAD(P)-binding Rossmann-fold domains"/>
    <property type="match status" value="1"/>
</dbReference>
<evidence type="ECO:0000259" key="2">
    <source>
        <dbReference type="Pfam" id="PF01370"/>
    </source>
</evidence>
<dbReference type="STRING" id="1193518.BN13_1200006"/>
<dbReference type="Gene3D" id="3.40.50.720">
    <property type="entry name" value="NAD(P)-binding Rossmann-like Domain"/>
    <property type="match status" value="1"/>
</dbReference>
<dbReference type="PANTHER" id="PTHR43000">
    <property type="entry name" value="DTDP-D-GLUCOSE 4,6-DEHYDRATASE-RELATED"/>
    <property type="match status" value="1"/>
</dbReference>
<reference evidence="3 4" key="1">
    <citation type="journal article" date="2013" name="ISME J.">
        <title>A metabolic model for members of the genus Tetrasphaera involved in enhanced biological phosphorus removal.</title>
        <authorList>
            <person name="Kristiansen R."/>
            <person name="Nguyen H.T.T."/>
            <person name="Saunders A.M."/>
            <person name="Nielsen J.L."/>
            <person name="Wimmer R."/>
            <person name="Le V.Q."/>
            <person name="McIlroy S.J."/>
            <person name="Petrovski S."/>
            <person name="Seviour R.J."/>
            <person name="Calteau A."/>
            <person name="Nielsen K.L."/>
            <person name="Nielsen P.H."/>
        </authorList>
    </citation>
    <scope>NUCLEOTIDE SEQUENCE [LARGE SCALE GENOMIC DNA]</scope>
    <source>
        <strain evidence="3 4">Ben 74</strain>
    </source>
</reference>
<gene>
    <name evidence="3" type="ORF">BN13_1200006</name>
</gene>
<dbReference type="AlphaFoldDB" id="A0A077M3E7"/>
<accession>A0A077M3E7</accession>
<protein>
    <submittedName>
        <fullName evidence="3">Vi polysaccharide biosynthesis protein vipB/tviC</fullName>
    </submittedName>
</protein>
<dbReference type="Proteomes" id="UP000035720">
    <property type="component" value="Unassembled WGS sequence"/>
</dbReference>
<sequence length="120" mass="12467">MNILITGGAGFIGANLARHALDRGHEVRILDDLSTGYVDNLAGLRVDFLQASLLDVEALREAVRGIDSIVHLGALGSVPRSMADPLTTHHANATGSLNVLEAARANGVEHVVCASSSSVC</sequence>
<keyword evidence="4" id="KW-1185">Reference proteome</keyword>
<comment type="caution">
    <text evidence="3">The sequence shown here is derived from an EMBL/GenBank/DDBJ whole genome shotgun (WGS) entry which is preliminary data.</text>
</comment>
<dbReference type="Pfam" id="PF01370">
    <property type="entry name" value="Epimerase"/>
    <property type="match status" value="1"/>
</dbReference>
<evidence type="ECO:0000313" key="3">
    <source>
        <dbReference type="EMBL" id="CCI51741.1"/>
    </source>
</evidence>
<organism evidence="3 4">
    <name type="scientific">Nostocoides jenkinsii Ben 74</name>
    <dbReference type="NCBI Taxonomy" id="1193518"/>
    <lineage>
        <taxon>Bacteria</taxon>
        <taxon>Bacillati</taxon>
        <taxon>Actinomycetota</taxon>
        <taxon>Actinomycetes</taxon>
        <taxon>Micrococcales</taxon>
        <taxon>Intrasporangiaceae</taxon>
        <taxon>Nostocoides</taxon>
    </lineage>
</organism>
<evidence type="ECO:0000256" key="1">
    <source>
        <dbReference type="ARBA" id="ARBA00007637"/>
    </source>
</evidence>
<feature type="domain" description="NAD-dependent epimerase/dehydratase" evidence="2">
    <location>
        <begin position="3"/>
        <end position="119"/>
    </location>
</feature>
<evidence type="ECO:0000313" key="4">
    <source>
        <dbReference type="Proteomes" id="UP000035720"/>
    </source>
</evidence>
<proteinExistence type="inferred from homology"/>